<dbReference type="InterPro" id="IPR000843">
    <property type="entry name" value="HTH_LacI"/>
</dbReference>
<feature type="domain" description="HTH lacI-type" evidence="4">
    <location>
        <begin position="9"/>
        <end position="52"/>
    </location>
</feature>
<dbReference type="PANTHER" id="PTHR30146:SF120">
    <property type="entry name" value="ALANINE RACEMASE"/>
    <property type="match status" value="1"/>
</dbReference>
<keyword evidence="3" id="KW-0804">Transcription</keyword>
<reference evidence="5" key="1">
    <citation type="submission" date="2022-04" db="EMBL/GenBank/DDBJ databases">
        <title>Tomato heritable bacteria conferring resistance against bacterial wilt.</title>
        <authorList>
            <person name="Yin J."/>
        </authorList>
    </citation>
    <scope>NUCLEOTIDE SEQUENCE</scope>
    <source>
        <strain evidence="5">Cra20</strain>
    </source>
</reference>
<dbReference type="CDD" id="cd01392">
    <property type="entry name" value="HTH_LacI"/>
    <property type="match status" value="1"/>
</dbReference>
<dbReference type="Pfam" id="PF00356">
    <property type="entry name" value="LacI"/>
    <property type="match status" value="1"/>
</dbReference>
<evidence type="ECO:0000256" key="3">
    <source>
        <dbReference type="ARBA" id="ARBA00023163"/>
    </source>
</evidence>
<dbReference type="Gene3D" id="1.10.260.40">
    <property type="entry name" value="lambda repressor-like DNA-binding domains"/>
    <property type="match status" value="1"/>
</dbReference>
<dbReference type="SUPFAM" id="SSF53822">
    <property type="entry name" value="Periplasmic binding protein-like I"/>
    <property type="match status" value="1"/>
</dbReference>
<proteinExistence type="predicted"/>
<dbReference type="Pfam" id="PF13377">
    <property type="entry name" value="Peripla_BP_3"/>
    <property type="match status" value="1"/>
</dbReference>
<dbReference type="SMART" id="SM00354">
    <property type="entry name" value="HTH_LACI"/>
    <property type="match status" value="1"/>
</dbReference>
<evidence type="ECO:0000259" key="4">
    <source>
        <dbReference type="PROSITE" id="PS50932"/>
    </source>
</evidence>
<dbReference type="PANTHER" id="PTHR30146">
    <property type="entry name" value="LACI-RELATED TRANSCRIPTIONAL REPRESSOR"/>
    <property type="match status" value="1"/>
</dbReference>
<comment type="caution">
    <text evidence="5">The sequence shown here is derived from an EMBL/GenBank/DDBJ whole genome shotgun (WGS) entry which is preliminary data.</text>
</comment>
<sequence length="337" mass="36474">MGSNSNNNTTLQDLATLAGVSVSTVSRALNDHPLISTRTKQRVWALARDHDYPFKPTMPSGPIGAVGSIAIVTPVMRGRPLPLSHPFFLELLANIGEAARERDCDFTVSHTAPVSFDDLIVATTTSRADGVIFLGQSMLHEEFNRLADTNARFVVWGAQLPGQRYCSIGSDNLLGGRRATRHLARLGRQRILFLGGSDPEAMQRRRGYADALVESGLESDPELIVAVEFELESADTAVSGLLRRGVPFDGIVAASDLIALGAIQALRRGGKSVPQDVSVVGYDDMLLSRLSTPTLSTVRQDTFAAGRLLVSRIMDKDDHQESKRLPTELIIRESCGG</sequence>
<dbReference type="PROSITE" id="PS50932">
    <property type="entry name" value="HTH_LACI_2"/>
    <property type="match status" value="1"/>
</dbReference>
<evidence type="ECO:0000256" key="2">
    <source>
        <dbReference type="ARBA" id="ARBA00023125"/>
    </source>
</evidence>
<dbReference type="PRINTS" id="PR00036">
    <property type="entry name" value="HTHLACI"/>
</dbReference>
<evidence type="ECO:0000313" key="5">
    <source>
        <dbReference type="EMBL" id="MDT8757675.1"/>
    </source>
</evidence>
<keyword evidence="1" id="KW-0805">Transcription regulation</keyword>
<dbReference type="SUPFAM" id="SSF47413">
    <property type="entry name" value="lambda repressor-like DNA-binding domains"/>
    <property type="match status" value="1"/>
</dbReference>
<evidence type="ECO:0000256" key="1">
    <source>
        <dbReference type="ARBA" id="ARBA00023015"/>
    </source>
</evidence>
<keyword evidence="2" id="KW-0238">DNA-binding</keyword>
<dbReference type="InterPro" id="IPR028082">
    <property type="entry name" value="Peripla_BP_I"/>
</dbReference>
<protein>
    <submittedName>
        <fullName evidence="5">Substrate-binding domain-containing protein</fullName>
    </submittedName>
</protein>
<name>A0ABU3MZF3_9SPHN</name>
<gene>
    <name evidence="5" type="ORF">MZO42_03095</name>
</gene>
<dbReference type="Gene3D" id="3.40.50.2300">
    <property type="match status" value="2"/>
</dbReference>
<dbReference type="EMBL" id="JALMLT010000001">
    <property type="protein sequence ID" value="MDT8757675.1"/>
    <property type="molecule type" value="Genomic_DNA"/>
</dbReference>
<organism evidence="5">
    <name type="scientific">Sphingomonas psychrotolerans</name>
    <dbReference type="NCBI Taxonomy" id="1327635"/>
    <lineage>
        <taxon>Bacteria</taxon>
        <taxon>Pseudomonadati</taxon>
        <taxon>Pseudomonadota</taxon>
        <taxon>Alphaproteobacteria</taxon>
        <taxon>Sphingomonadales</taxon>
        <taxon>Sphingomonadaceae</taxon>
        <taxon>Sphingomonas</taxon>
    </lineage>
</organism>
<dbReference type="PROSITE" id="PS00356">
    <property type="entry name" value="HTH_LACI_1"/>
    <property type="match status" value="1"/>
</dbReference>
<dbReference type="InterPro" id="IPR010982">
    <property type="entry name" value="Lambda_DNA-bd_dom_sf"/>
</dbReference>
<dbReference type="InterPro" id="IPR046335">
    <property type="entry name" value="LacI/GalR-like_sensor"/>
</dbReference>
<accession>A0ABU3MZF3</accession>